<keyword evidence="4" id="KW-1185">Reference proteome</keyword>
<dbReference type="InterPro" id="IPR005545">
    <property type="entry name" value="YCII"/>
</dbReference>
<organism evidence="3 4">
    <name type="scientific">Actinopolymorpha pittospori</name>
    <dbReference type="NCBI Taxonomy" id="648752"/>
    <lineage>
        <taxon>Bacteria</taxon>
        <taxon>Bacillati</taxon>
        <taxon>Actinomycetota</taxon>
        <taxon>Actinomycetes</taxon>
        <taxon>Propionibacteriales</taxon>
        <taxon>Actinopolymorphaceae</taxon>
        <taxon>Actinopolymorpha</taxon>
    </lineage>
</organism>
<name>A0A927MVE4_9ACTN</name>
<evidence type="ECO:0000313" key="4">
    <source>
        <dbReference type="Proteomes" id="UP000638648"/>
    </source>
</evidence>
<sequence length="113" mass="12030">MARYLISFNNGAMDVSAEDLPDVAKDAHAVVQEAKDAGVFVFAGGLPLDAEYEVVATDGTITDGPYPESKEFIGGMMVLDVPTQEAALEWAAKNAVACRCAQDVREFPHDPAV</sequence>
<proteinExistence type="inferred from homology"/>
<comment type="caution">
    <text evidence="3">The sequence shown here is derived from an EMBL/GenBank/DDBJ whole genome shotgun (WGS) entry which is preliminary data.</text>
</comment>
<evidence type="ECO:0000256" key="1">
    <source>
        <dbReference type="ARBA" id="ARBA00007689"/>
    </source>
</evidence>
<comment type="similarity">
    <text evidence="1">Belongs to the YciI family.</text>
</comment>
<dbReference type="Proteomes" id="UP000638648">
    <property type="component" value="Unassembled WGS sequence"/>
</dbReference>
<dbReference type="Gene3D" id="3.30.70.1060">
    <property type="entry name" value="Dimeric alpha+beta barrel"/>
    <property type="match status" value="1"/>
</dbReference>
<evidence type="ECO:0000313" key="3">
    <source>
        <dbReference type="EMBL" id="MBE1604015.1"/>
    </source>
</evidence>
<feature type="domain" description="YCII-related" evidence="2">
    <location>
        <begin position="23"/>
        <end position="94"/>
    </location>
</feature>
<accession>A0A927MVE4</accession>
<gene>
    <name evidence="3" type="ORF">HEB94_000863</name>
</gene>
<dbReference type="Pfam" id="PF03795">
    <property type="entry name" value="YCII"/>
    <property type="match status" value="1"/>
</dbReference>
<dbReference type="AlphaFoldDB" id="A0A927MVE4"/>
<dbReference type="RefSeq" id="WP_192748675.1">
    <property type="nucleotide sequence ID" value="NZ_BAABJL010000220.1"/>
</dbReference>
<dbReference type="SUPFAM" id="SSF54909">
    <property type="entry name" value="Dimeric alpha+beta barrel"/>
    <property type="match status" value="1"/>
</dbReference>
<dbReference type="EMBL" id="JADBEM010000001">
    <property type="protein sequence ID" value="MBE1604015.1"/>
    <property type="molecule type" value="Genomic_DNA"/>
</dbReference>
<protein>
    <recommendedName>
        <fullName evidence="2">YCII-related domain-containing protein</fullName>
    </recommendedName>
</protein>
<dbReference type="InterPro" id="IPR011008">
    <property type="entry name" value="Dimeric_a/b-barrel"/>
</dbReference>
<reference evidence="3" key="1">
    <citation type="submission" date="2020-10" db="EMBL/GenBank/DDBJ databases">
        <title>Sequencing the genomes of 1000 actinobacteria strains.</title>
        <authorList>
            <person name="Klenk H.-P."/>
        </authorList>
    </citation>
    <scope>NUCLEOTIDE SEQUENCE</scope>
    <source>
        <strain evidence="3">DSM 45354</strain>
    </source>
</reference>
<evidence type="ECO:0000259" key="2">
    <source>
        <dbReference type="Pfam" id="PF03795"/>
    </source>
</evidence>